<feature type="compositionally biased region" description="Basic and acidic residues" evidence="1">
    <location>
        <begin position="143"/>
        <end position="163"/>
    </location>
</feature>
<feature type="region of interest" description="Disordered" evidence="1">
    <location>
        <begin position="122"/>
        <end position="163"/>
    </location>
</feature>
<accession>A0A9Q3IWP9</accession>
<protein>
    <submittedName>
        <fullName evidence="2">Uncharacterized protein</fullName>
    </submittedName>
</protein>
<evidence type="ECO:0000256" key="1">
    <source>
        <dbReference type="SAM" id="MobiDB-lite"/>
    </source>
</evidence>
<evidence type="ECO:0000313" key="2">
    <source>
        <dbReference type="EMBL" id="MBW0551427.1"/>
    </source>
</evidence>
<feature type="region of interest" description="Disordered" evidence="1">
    <location>
        <begin position="1"/>
        <end position="43"/>
    </location>
</feature>
<comment type="caution">
    <text evidence="2">The sequence shown here is derived from an EMBL/GenBank/DDBJ whole genome shotgun (WGS) entry which is preliminary data.</text>
</comment>
<sequence>MKMVHNRNGRNYSVQPHGSGQGIDKTRTRAGRTSSRKAHLEDSRAVPHFPRSLPKTFEINSEPELIQGNFLRVEPLPSGSHRNISVPVQKMVQRSQGRGVANLSKPLEGDHELLLTHQELSGSGAENRTLRRMESLFLQGQGQKDEELVEEPKSSINRPKKEL</sequence>
<organism evidence="2 3">
    <name type="scientific">Austropuccinia psidii MF-1</name>
    <dbReference type="NCBI Taxonomy" id="1389203"/>
    <lineage>
        <taxon>Eukaryota</taxon>
        <taxon>Fungi</taxon>
        <taxon>Dikarya</taxon>
        <taxon>Basidiomycota</taxon>
        <taxon>Pucciniomycotina</taxon>
        <taxon>Pucciniomycetes</taxon>
        <taxon>Pucciniales</taxon>
        <taxon>Sphaerophragmiaceae</taxon>
        <taxon>Austropuccinia</taxon>
    </lineage>
</organism>
<dbReference type="AlphaFoldDB" id="A0A9Q3IWP9"/>
<keyword evidence="3" id="KW-1185">Reference proteome</keyword>
<proteinExistence type="predicted"/>
<feature type="compositionally biased region" description="Basic residues" evidence="1">
    <location>
        <begin position="28"/>
        <end position="37"/>
    </location>
</feature>
<dbReference type="EMBL" id="AVOT02057296">
    <property type="protein sequence ID" value="MBW0551427.1"/>
    <property type="molecule type" value="Genomic_DNA"/>
</dbReference>
<feature type="compositionally biased region" description="Polar residues" evidence="1">
    <location>
        <begin position="9"/>
        <end position="18"/>
    </location>
</feature>
<dbReference type="Proteomes" id="UP000765509">
    <property type="component" value="Unassembled WGS sequence"/>
</dbReference>
<gene>
    <name evidence="2" type="ORF">O181_091142</name>
</gene>
<reference evidence="2" key="1">
    <citation type="submission" date="2021-03" db="EMBL/GenBank/DDBJ databases">
        <title>Draft genome sequence of rust myrtle Austropuccinia psidii MF-1, a brazilian biotype.</title>
        <authorList>
            <person name="Quecine M.C."/>
            <person name="Pachon D.M.R."/>
            <person name="Bonatelli M.L."/>
            <person name="Correr F.H."/>
            <person name="Franceschini L.M."/>
            <person name="Leite T.F."/>
            <person name="Margarido G.R.A."/>
            <person name="Almeida C.A."/>
            <person name="Ferrarezi J.A."/>
            <person name="Labate C.A."/>
        </authorList>
    </citation>
    <scope>NUCLEOTIDE SEQUENCE</scope>
    <source>
        <strain evidence="2">MF-1</strain>
    </source>
</reference>
<evidence type="ECO:0000313" key="3">
    <source>
        <dbReference type="Proteomes" id="UP000765509"/>
    </source>
</evidence>
<name>A0A9Q3IWP9_9BASI</name>